<evidence type="ECO:0008006" key="3">
    <source>
        <dbReference type="Google" id="ProtNLM"/>
    </source>
</evidence>
<reference evidence="2" key="1">
    <citation type="journal article" date="2019" name="Int. J. Syst. Evol. Microbiol.">
        <title>The Global Catalogue of Microorganisms (GCM) 10K type strain sequencing project: providing services to taxonomists for standard genome sequencing and annotation.</title>
        <authorList>
            <consortium name="The Broad Institute Genomics Platform"/>
            <consortium name="The Broad Institute Genome Sequencing Center for Infectious Disease"/>
            <person name="Wu L."/>
            <person name="Ma J."/>
        </authorList>
    </citation>
    <scope>NUCLEOTIDE SEQUENCE [LARGE SCALE GENOMIC DNA]</scope>
    <source>
        <strain evidence="2">FCH27</strain>
    </source>
</reference>
<accession>A0ABW2N4U4</accession>
<keyword evidence="2" id="KW-1185">Reference proteome</keyword>
<comment type="caution">
    <text evidence="1">The sequence shown here is derived from an EMBL/GenBank/DDBJ whole genome shotgun (WGS) entry which is preliminary data.</text>
</comment>
<protein>
    <recommendedName>
        <fullName evidence="3">Thiamine-binding protein domain-containing protein</fullName>
    </recommendedName>
</protein>
<gene>
    <name evidence="1" type="ORF">ACFQO6_11295</name>
</gene>
<sequence>MTHAPAPRPPDPVRVVVEDVPGLEDRVSEATRRAHASGCAVELVETAVAEDDHEARARLIRRLDEALTVARRAAPGVEIRVGAPIDLPRSRHPL</sequence>
<dbReference type="EMBL" id="JBHTCH010000014">
    <property type="protein sequence ID" value="MFC7360857.1"/>
    <property type="molecule type" value="Genomic_DNA"/>
</dbReference>
<organism evidence="1 2">
    <name type="scientific">Nocardioides astragali</name>
    <dbReference type="NCBI Taxonomy" id="1776736"/>
    <lineage>
        <taxon>Bacteria</taxon>
        <taxon>Bacillati</taxon>
        <taxon>Actinomycetota</taxon>
        <taxon>Actinomycetes</taxon>
        <taxon>Propionibacteriales</taxon>
        <taxon>Nocardioidaceae</taxon>
        <taxon>Nocardioides</taxon>
    </lineage>
</organism>
<dbReference type="Proteomes" id="UP001596524">
    <property type="component" value="Unassembled WGS sequence"/>
</dbReference>
<evidence type="ECO:0000313" key="2">
    <source>
        <dbReference type="Proteomes" id="UP001596524"/>
    </source>
</evidence>
<dbReference type="RefSeq" id="WP_255888619.1">
    <property type="nucleotide sequence ID" value="NZ_JAFMZM010000001.1"/>
</dbReference>
<proteinExistence type="predicted"/>
<name>A0ABW2N4U4_9ACTN</name>
<evidence type="ECO:0000313" key="1">
    <source>
        <dbReference type="EMBL" id="MFC7360857.1"/>
    </source>
</evidence>